<keyword evidence="5" id="KW-1185">Reference proteome</keyword>
<comment type="caution">
    <text evidence="4">The sequence shown here is derived from an EMBL/GenBank/DDBJ whole genome shotgun (WGS) entry which is preliminary data.</text>
</comment>
<gene>
    <name evidence="4" type="ORF">DR950_22225</name>
</gene>
<dbReference type="GO" id="GO:0005615">
    <property type="term" value="C:extracellular space"/>
    <property type="evidence" value="ECO:0007669"/>
    <property type="project" value="InterPro"/>
</dbReference>
<dbReference type="AlphaFoldDB" id="A0A372ZY43"/>
<dbReference type="PROSITE" id="PS00284">
    <property type="entry name" value="SERPIN"/>
    <property type="match status" value="1"/>
</dbReference>
<dbReference type="InterPro" id="IPR023796">
    <property type="entry name" value="Serpin_dom"/>
</dbReference>
<evidence type="ECO:0000259" key="3">
    <source>
        <dbReference type="SMART" id="SM00093"/>
    </source>
</evidence>
<dbReference type="PANTHER" id="PTHR11461:SF211">
    <property type="entry name" value="GH10112P-RELATED"/>
    <property type="match status" value="1"/>
</dbReference>
<dbReference type="InterPro" id="IPR036186">
    <property type="entry name" value="Serpin_sf"/>
</dbReference>
<dbReference type="SUPFAM" id="SSF56574">
    <property type="entry name" value="Serpins"/>
    <property type="match status" value="1"/>
</dbReference>
<dbReference type="RefSeq" id="WP_117488235.1">
    <property type="nucleotide sequence ID" value="NZ_QVIG01000001.1"/>
</dbReference>
<evidence type="ECO:0000313" key="4">
    <source>
        <dbReference type="EMBL" id="RGD60145.1"/>
    </source>
</evidence>
<dbReference type="InterPro" id="IPR042185">
    <property type="entry name" value="Serpin_sf_2"/>
</dbReference>
<evidence type="ECO:0000256" key="2">
    <source>
        <dbReference type="SAM" id="SignalP"/>
    </source>
</evidence>
<dbReference type="InterPro" id="IPR042178">
    <property type="entry name" value="Serpin_sf_1"/>
</dbReference>
<sequence>MTNRSTGTRRILRHPAALLLAAALATPLLAGCGGTGAAAPVELRAAAPASRPAVDPAQVAATAAATDAFGLDLLHALTAQPDAAGGNLVVSPSGLATLLAMLLPGARGATAGELAKALHTELDPLQYALATGALNRPVPATDRLTLRRSDDLWTQQGLAVEPGYLADLAAAFDTGVHQADFAKDPDGARKTVNAAVEKATDGRIKDLFGRDAITPSTRLVLTDALYLKARWAAAFKPSHTADRPFHKLDGSTPAVPTMAQTGEFKYADGSGGILGEPWQAVELPYADGALVMDLIVPAQGGFAAFAKGLDQPQLDRVLGALAERPVDLRLPRFRFGTSKELTPALRSLGVSSAFDKADLTGIAKEPLVVGTVVQKATVEVDEEGTVAAAGSGAGVDVAAAPNADRPVQVHLDRPFLFLIRDARGGAPLFLGQVTDPSAK</sequence>
<feature type="signal peptide" evidence="2">
    <location>
        <begin position="1"/>
        <end position="30"/>
    </location>
</feature>
<keyword evidence="2" id="KW-0732">Signal</keyword>
<accession>A0A372ZY43</accession>
<name>A0A372ZY43_9ACTN</name>
<dbReference type="Pfam" id="PF00079">
    <property type="entry name" value="Serpin"/>
    <property type="match status" value="1"/>
</dbReference>
<feature type="chain" id="PRO_5039230445" evidence="2">
    <location>
        <begin position="31"/>
        <end position="439"/>
    </location>
</feature>
<dbReference type="Proteomes" id="UP000263377">
    <property type="component" value="Unassembled WGS sequence"/>
</dbReference>
<organism evidence="4 5">
    <name type="scientific">Kitasatospora xanthocidica</name>
    <dbReference type="NCBI Taxonomy" id="83382"/>
    <lineage>
        <taxon>Bacteria</taxon>
        <taxon>Bacillati</taxon>
        <taxon>Actinomycetota</taxon>
        <taxon>Actinomycetes</taxon>
        <taxon>Kitasatosporales</taxon>
        <taxon>Streptomycetaceae</taxon>
        <taxon>Kitasatospora</taxon>
    </lineage>
</organism>
<comment type="similarity">
    <text evidence="1">Belongs to the serpin family.</text>
</comment>
<evidence type="ECO:0000256" key="1">
    <source>
        <dbReference type="RuleBase" id="RU000411"/>
    </source>
</evidence>
<dbReference type="SMART" id="SM00093">
    <property type="entry name" value="SERPIN"/>
    <property type="match status" value="1"/>
</dbReference>
<feature type="domain" description="Serpin" evidence="3">
    <location>
        <begin position="71"/>
        <end position="436"/>
    </location>
</feature>
<dbReference type="InterPro" id="IPR000215">
    <property type="entry name" value="Serpin_fam"/>
</dbReference>
<dbReference type="GO" id="GO:0004867">
    <property type="term" value="F:serine-type endopeptidase inhibitor activity"/>
    <property type="evidence" value="ECO:0007669"/>
    <property type="project" value="InterPro"/>
</dbReference>
<dbReference type="InterPro" id="IPR023795">
    <property type="entry name" value="Serpin_CS"/>
</dbReference>
<proteinExistence type="inferred from homology"/>
<dbReference type="PANTHER" id="PTHR11461">
    <property type="entry name" value="SERINE PROTEASE INHIBITOR, SERPIN"/>
    <property type="match status" value="1"/>
</dbReference>
<evidence type="ECO:0000313" key="5">
    <source>
        <dbReference type="Proteomes" id="UP000263377"/>
    </source>
</evidence>
<dbReference type="PROSITE" id="PS51257">
    <property type="entry name" value="PROKAR_LIPOPROTEIN"/>
    <property type="match status" value="1"/>
</dbReference>
<reference evidence="4 5" key="1">
    <citation type="submission" date="2018-08" db="EMBL/GenBank/DDBJ databases">
        <title>Diversity &amp; Physiological Properties of Lignin-Decomposing Actinobacteria from Soil.</title>
        <authorList>
            <person name="Roh S.G."/>
            <person name="Kim S.B."/>
        </authorList>
    </citation>
    <scope>NUCLEOTIDE SEQUENCE [LARGE SCALE GENOMIC DNA]</scope>
    <source>
        <strain evidence="4 5">MMS17-GH009</strain>
    </source>
</reference>
<protein>
    <submittedName>
        <fullName evidence="4">Serpin family protein</fullName>
    </submittedName>
</protein>
<dbReference type="EMBL" id="QVIG01000001">
    <property type="protein sequence ID" value="RGD60145.1"/>
    <property type="molecule type" value="Genomic_DNA"/>
</dbReference>
<dbReference type="Gene3D" id="3.30.497.10">
    <property type="entry name" value="Antithrombin, subunit I, domain 2"/>
    <property type="match status" value="1"/>
</dbReference>
<dbReference type="Gene3D" id="2.30.39.10">
    <property type="entry name" value="Alpha-1-antitrypsin, domain 1"/>
    <property type="match status" value="1"/>
</dbReference>
<dbReference type="CDD" id="cd19590">
    <property type="entry name" value="serpin_thermopin-like"/>
    <property type="match status" value="1"/>
</dbReference>